<evidence type="ECO:0000313" key="3">
    <source>
        <dbReference type="Proteomes" id="UP001172102"/>
    </source>
</evidence>
<dbReference type="AlphaFoldDB" id="A0AA40AY70"/>
<gene>
    <name evidence="2" type="ORF">B0H67DRAFT_640754</name>
</gene>
<protein>
    <submittedName>
        <fullName evidence="2">Uncharacterized protein</fullName>
    </submittedName>
</protein>
<name>A0AA40AY70_9PEZI</name>
<comment type="caution">
    <text evidence="2">The sequence shown here is derived from an EMBL/GenBank/DDBJ whole genome shotgun (WGS) entry which is preliminary data.</text>
</comment>
<sequence>MAWKPHRKHIEQSEQLLGMHESESGFDPNIALLGTLITLGETSGSSPRPKLEARQSGLIKLPKLTEDELGDRNKGDLLVKLLALMQVTWMVVRLVARAASPEDMAKVNPTPENLAEERPGSAGAASARVKE</sequence>
<reference evidence="2" key="1">
    <citation type="submission" date="2023-06" db="EMBL/GenBank/DDBJ databases">
        <title>Genome-scale phylogeny and comparative genomics of the fungal order Sordariales.</title>
        <authorList>
            <consortium name="Lawrence Berkeley National Laboratory"/>
            <person name="Hensen N."/>
            <person name="Bonometti L."/>
            <person name="Westerberg I."/>
            <person name="Brannstrom I.O."/>
            <person name="Guillou S."/>
            <person name="Cros-Aarteil S."/>
            <person name="Calhoun S."/>
            <person name="Haridas S."/>
            <person name="Kuo A."/>
            <person name="Mondo S."/>
            <person name="Pangilinan J."/>
            <person name="Riley R."/>
            <person name="Labutti K."/>
            <person name="Andreopoulos B."/>
            <person name="Lipzen A."/>
            <person name="Chen C."/>
            <person name="Yanf M."/>
            <person name="Daum C."/>
            <person name="Ng V."/>
            <person name="Clum A."/>
            <person name="Steindorff A."/>
            <person name="Ohm R."/>
            <person name="Martin F."/>
            <person name="Silar P."/>
            <person name="Natvig D."/>
            <person name="Lalanne C."/>
            <person name="Gautier V."/>
            <person name="Ament-Velasquez S.L."/>
            <person name="Kruys A."/>
            <person name="Hutchinson M.I."/>
            <person name="Powell A.J."/>
            <person name="Barry K."/>
            <person name="Miller A.N."/>
            <person name="Grigoriev I.V."/>
            <person name="Debuchy R."/>
            <person name="Gladieux P."/>
            <person name="Thoren M.H."/>
            <person name="Johannesson H."/>
        </authorList>
    </citation>
    <scope>NUCLEOTIDE SEQUENCE</scope>
    <source>
        <strain evidence="2">SMH4607-1</strain>
    </source>
</reference>
<keyword evidence="3" id="KW-1185">Reference proteome</keyword>
<dbReference type="Proteomes" id="UP001172102">
    <property type="component" value="Unassembled WGS sequence"/>
</dbReference>
<evidence type="ECO:0000313" key="2">
    <source>
        <dbReference type="EMBL" id="KAK0724187.1"/>
    </source>
</evidence>
<evidence type="ECO:0000256" key="1">
    <source>
        <dbReference type="SAM" id="MobiDB-lite"/>
    </source>
</evidence>
<organism evidence="2 3">
    <name type="scientific">Lasiosphaeris hirsuta</name>
    <dbReference type="NCBI Taxonomy" id="260670"/>
    <lineage>
        <taxon>Eukaryota</taxon>
        <taxon>Fungi</taxon>
        <taxon>Dikarya</taxon>
        <taxon>Ascomycota</taxon>
        <taxon>Pezizomycotina</taxon>
        <taxon>Sordariomycetes</taxon>
        <taxon>Sordariomycetidae</taxon>
        <taxon>Sordariales</taxon>
        <taxon>Lasiosphaeriaceae</taxon>
        <taxon>Lasiosphaeris</taxon>
    </lineage>
</organism>
<proteinExistence type="predicted"/>
<dbReference type="EMBL" id="JAUKUA010000002">
    <property type="protein sequence ID" value="KAK0724187.1"/>
    <property type="molecule type" value="Genomic_DNA"/>
</dbReference>
<feature type="region of interest" description="Disordered" evidence="1">
    <location>
        <begin position="100"/>
        <end position="131"/>
    </location>
</feature>
<accession>A0AA40AY70</accession>